<evidence type="ECO:0000313" key="2">
    <source>
        <dbReference type="Proteomes" id="UP000294071"/>
    </source>
</evidence>
<comment type="caution">
    <text evidence="1">The sequence shown here is derived from an EMBL/GenBank/DDBJ whole genome shotgun (WGS) entry which is preliminary data.</text>
</comment>
<proteinExistence type="predicted"/>
<dbReference type="AlphaFoldDB" id="A0A4Q2RSS5"/>
<dbReference type="Proteomes" id="UP000294071">
    <property type="component" value="Unassembled WGS sequence"/>
</dbReference>
<reference evidence="1 2" key="1">
    <citation type="submission" date="2019-01" db="EMBL/GenBank/DDBJ databases">
        <title>Novel species of Nocardioides.</title>
        <authorList>
            <person name="Liu Q."/>
            <person name="Xin Y.-H."/>
        </authorList>
    </citation>
    <scope>NUCLEOTIDE SEQUENCE [LARGE SCALE GENOMIC DNA]</scope>
    <source>
        <strain evidence="1 2">CGMCC 4.6882</strain>
    </source>
</reference>
<keyword evidence="2" id="KW-1185">Reference proteome</keyword>
<sequence>MSEALAVAREAGVEDLTASALLAALRNRKAVEDRAAADQLDLAARWADLHPPESIHLAAAFTVPGSEHEEPIAGEGCPLVAEFCVAELGAVLGISSTAAKKLIGHALELRHRLPRLWSQVHAGSVPAWRARLVAETTIHAVPSLTREAAGWVDDQVSAVAGRVGTAQLDRLVAETIKRFDLASPDPASDPEDGYLHVDPRHVTIHDQDVHFSGTIHIEADVDLADGLDLDHALTHDSAAQKALGSTETLDVRRAKALGNLARTQTALDLYAQGPTSAAATTTRDDTDGLPVAREVVLHAHFDATLTNVGTVFGPTGR</sequence>
<gene>
    <name evidence="1" type="ORF">EUA93_18580</name>
</gene>
<feature type="non-terminal residue" evidence="1">
    <location>
        <position position="317"/>
    </location>
</feature>
<dbReference type="EMBL" id="SDWT01000002">
    <property type="protein sequence ID" value="RYB92100.1"/>
    <property type="molecule type" value="Genomic_DNA"/>
</dbReference>
<protein>
    <submittedName>
        <fullName evidence="1">DUF222 domain-containing protein</fullName>
    </submittedName>
</protein>
<accession>A0A4Q2RSS5</accession>
<name>A0A4Q2RSS5_9ACTN</name>
<organism evidence="1 2">
    <name type="scientific">Nocardioides oleivorans</name>
    <dbReference type="NCBI Taxonomy" id="273676"/>
    <lineage>
        <taxon>Bacteria</taxon>
        <taxon>Bacillati</taxon>
        <taxon>Actinomycetota</taxon>
        <taxon>Actinomycetes</taxon>
        <taxon>Propionibacteriales</taxon>
        <taxon>Nocardioidaceae</taxon>
        <taxon>Nocardioides</taxon>
    </lineage>
</organism>
<evidence type="ECO:0000313" key="1">
    <source>
        <dbReference type="EMBL" id="RYB92100.1"/>
    </source>
</evidence>
<dbReference type="OrthoDB" id="3778721at2"/>